<dbReference type="SUPFAM" id="SSF52540">
    <property type="entry name" value="P-loop containing nucleoside triphosphate hydrolases"/>
    <property type="match status" value="1"/>
</dbReference>
<comment type="caution">
    <text evidence="4">The sequence shown here is derived from an EMBL/GenBank/DDBJ whole genome shotgun (WGS) entry which is preliminary data.</text>
</comment>
<evidence type="ECO:0000313" key="5">
    <source>
        <dbReference type="Proteomes" id="UP000186922"/>
    </source>
</evidence>
<keyword evidence="2" id="KW-0808">Transferase</keyword>
<name>A0A1D1V472_RAMVA</name>
<protein>
    <recommendedName>
        <fullName evidence="3">Sulfotransferase domain-containing protein</fullName>
    </recommendedName>
</protein>
<evidence type="ECO:0000313" key="4">
    <source>
        <dbReference type="EMBL" id="GAU94762.1"/>
    </source>
</evidence>
<dbReference type="InterPro" id="IPR027417">
    <property type="entry name" value="P-loop_NTPase"/>
</dbReference>
<dbReference type="Gene3D" id="3.40.50.300">
    <property type="entry name" value="P-loop containing nucleotide triphosphate hydrolases"/>
    <property type="match status" value="1"/>
</dbReference>
<dbReference type="InterPro" id="IPR000863">
    <property type="entry name" value="Sulfotransferase_dom"/>
</dbReference>
<dbReference type="AlphaFoldDB" id="A0A1D1V472"/>
<dbReference type="OrthoDB" id="205623at2759"/>
<comment type="similarity">
    <text evidence="1">Belongs to the sulfotransferase 1 family.</text>
</comment>
<proteinExistence type="inferred from homology"/>
<dbReference type="STRING" id="947166.A0A1D1V472"/>
<dbReference type="Pfam" id="PF00685">
    <property type="entry name" value="Sulfotransfer_1"/>
    <property type="match status" value="1"/>
</dbReference>
<keyword evidence="5" id="KW-1185">Reference proteome</keyword>
<dbReference type="Proteomes" id="UP000186922">
    <property type="component" value="Unassembled WGS sequence"/>
</dbReference>
<accession>A0A1D1V472</accession>
<sequence length="281" mass="32657">MDKVSAKGPSRPDQRVSFKHKLISYRGCKLHADFVSVMPEVEELECEHNDMFLYSFPKSGTTWTGKIIELIKHDGSKEKLAASLIRGAEYGGRPTTLFKMIEARFGNTIALNFIRATPHPRYLWSHLPRNLLPQSAIEKKCKIVYVYRHVKDVMVSYYYFHASDPSVLIDNLGIFEDFAERFMSNQVANTPYFANLHSYWSRRHEPNIFLLSYEHLEKDHAGIIRKLATFLGKDLTEEQVGLVRYQTSFSEMKKDAPNDQWLLKDESGKNCWQEWINSLNI</sequence>
<evidence type="ECO:0000256" key="1">
    <source>
        <dbReference type="ARBA" id="ARBA00005771"/>
    </source>
</evidence>
<dbReference type="EMBL" id="BDGG01000003">
    <property type="protein sequence ID" value="GAU94762.1"/>
    <property type="molecule type" value="Genomic_DNA"/>
</dbReference>
<gene>
    <name evidence="4" type="primary">RvY_06481-1</name>
    <name evidence="4" type="synonym">RvY_06481.1</name>
    <name evidence="4" type="ORF">RvY_06481</name>
</gene>
<dbReference type="PANTHER" id="PTHR11783">
    <property type="entry name" value="SULFOTRANSFERASE SULT"/>
    <property type="match status" value="1"/>
</dbReference>
<organism evidence="4 5">
    <name type="scientific">Ramazzottius varieornatus</name>
    <name type="common">Water bear</name>
    <name type="synonym">Tardigrade</name>
    <dbReference type="NCBI Taxonomy" id="947166"/>
    <lineage>
        <taxon>Eukaryota</taxon>
        <taxon>Metazoa</taxon>
        <taxon>Ecdysozoa</taxon>
        <taxon>Tardigrada</taxon>
        <taxon>Eutardigrada</taxon>
        <taxon>Parachela</taxon>
        <taxon>Hypsibioidea</taxon>
        <taxon>Ramazzottiidae</taxon>
        <taxon>Ramazzottius</taxon>
    </lineage>
</organism>
<evidence type="ECO:0000256" key="2">
    <source>
        <dbReference type="ARBA" id="ARBA00022679"/>
    </source>
</evidence>
<dbReference type="GO" id="GO:0008146">
    <property type="term" value="F:sulfotransferase activity"/>
    <property type="evidence" value="ECO:0007669"/>
    <property type="project" value="InterPro"/>
</dbReference>
<reference evidence="4 5" key="1">
    <citation type="journal article" date="2016" name="Nat. Commun.">
        <title>Extremotolerant tardigrade genome and improved radiotolerance of human cultured cells by tardigrade-unique protein.</title>
        <authorList>
            <person name="Hashimoto T."/>
            <person name="Horikawa D.D."/>
            <person name="Saito Y."/>
            <person name="Kuwahara H."/>
            <person name="Kozuka-Hata H."/>
            <person name="Shin-I T."/>
            <person name="Minakuchi Y."/>
            <person name="Ohishi K."/>
            <person name="Motoyama A."/>
            <person name="Aizu T."/>
            <person name="Enomoto A."/>
            <person name="Kondo K."/>
            <person name="Tanaka S."/>
            <person name="Hara Y."/>
            <person name="Koshikawa S."/>
            <person name="Sagara H."/>
            <person name="Miura T."/>
            <person name="Yokobori S."/>
            <person name="Miyagawa K."/>
            <person name="Suzuki Y."/>
            <person name="Kubo T."/>
            <person name="Oyama M."/>
            <person name="Kohara Y."/>
            <person name="Fujiyama A."/>
            <person name="Arakawa K."/>
            <person name="Katayama T."/>
            <person name="Toyoda A."/>
            <person name="Kunieda T."/>
        </authorList>
    </citation>
    <scope>NUCLEOTIDE SEQUENCE [LARGE SCALE GENOMIC DNA]</scope>
    <source>
        <strain evidence="4 5">YOKOZUNA-1</strain>
    </source>
</reference>
<evidence type="ECO:0000259" key="3">
    <source>
        <dbReference type="Pfam" id="PF00685"/>
    </source>
</evidence>
<feature type="domain" description="Sulfotransferase" evidence="3">
    <location>
        <begin position="49"/>
        <end position="265"/>
    </location>
</feature>